<dbReference type="OrthoDB" id="671439at2759"/>
<dbReference type="EMBL" id="KI546087">
    <property type="protein sequence ID" value="EST45879.1"/>
    <property type="molecule type" value="Genomic_DNA"/>
</dbReference>
<dbReference type="InterPro" id="IPR013830">
    <property type="entry name" value="SGNH_hydro"/>
</dbReference>
<dbReference type="PANTHER" id="PTHR14209:SF19">
    <property type="entry name" value="ISOAMYL ACETATE-HYDROLYZING ESTERASE 1 HOMOLOG"/>
    <property type="match status" value="1"/>
</dbReference>
<reference evidence="2 3" key="1">
    <citation type="journal article" date="2014" name="PLoS Genet.">
        <title>The Genome of Spironucleus salmonicida Highlights a Fish Pathogen Adapted to Fluctuating Environments.</title>
        <authorList>
            <person name="Xu F."/>
            <person name="Jerlstrom-Hultqvist J."/>
            <person name="Einarsson E."/>
            <person name="Astvaldsson A."/>
            <person name="Svard S.G."/>
            <person name="Andersson J.O."/>
        </authorList>
    </citation>
    <scope>NUCLEOTIDE SEQUENCE</scope>
    <source>
        <strain evidence="3">ATCC 50377</strain>
    </source>
</reference>
<evidence type="ECO:0000259" key="1">
    <source>
        <dbReference type="Pfam" id="PF13472"/>
    </source>
</evidence>
<dbReference type="Proteomes" id="UP000018208">
    <property type="component" value="Unassembled WGS sequence"/>
</dbReference>
<organism evidence="2">
    <name type="scientific">Spironucleus salmonicida</name>
    <dbReference type="NCBI Taxonomy" id="348837"/>
    <lineage>
        <taxon>Eukaryota</taxon>
        <taxon>Metamonada</taxon>
        <taxon>Diplomonadida</taxon>
        <taxon>Hexamitidae</taxon>
        <taxon>Hexamitinae</taxon>
        <taxon>Spironucleus</taxon>
    </lineage>
</organism>
<feature type="domain" description="SGNH hydrolase-type esterase" evidence="1">
    <location>
        <begin position="11"/>
        <end position="172"/>
    </location>
</feature>
<dbReference type="InterPro" id="IPR045136">
    <property type="entry name" value="Iah1-like"/>
</dbReference>
<name>V6LYI5_9EUKA</name>
<dbReference type="PANTHER" id="PTHR14209">
    <property type="entry name" value="ISOAMYL ACETATE-HYDROLYZING ESTERASE 1"/>
    <property type="match status" value="1"/>
</dbReference>
<dbReference type="Gene3D" id="3.40.50.1110">
    <property type="entry name" value="SGNH hydrolase"/>
    <property type="match status" value="1"/>
</dbReference>
<dbReference type="EMBL" id="AUWU02000001">
    <property type="protein sequence ID" value="KAH0577258.1"/>
    <property type="molecule type" value="Genomic_DNA"/>
</dbReference>
<evidence type="ECO:0000313" key="3">
    <source>
        <dbReference type="EMBL" id="KAH0577258.1"/>
    </source>
</evidence>
<proteinExistence type="predicted"/>
<dbReference type="InterPro" id="IPR036514">
    <property type="entry name" value="SGNH_hydro_sf"/>
</dbReference>
<evidence type="ECO:0000313" key="4">
    <source>
        <dbReference type="Proteomes" id="UP000018208"/>
    </source>
</evidence>
<dbReference type="Pfam" id="PF13472">
    <property type="entry name" value="Lipase_GDSL_2"/>
    <property type="match status" value="1"/>
</dbReference>
<keyword evidence="4" id="KW-1185">Reference proteome</keyword>
<accession>V6LYI5</accession>
<dbReference type="AlphaFoldDB" id="V6LYI5"/>
<protein>
    <submittedName>
        <fullName evidence="2">Isoamyl acetate-hydrolyzing esterase 1 protein</fullName>
    </submittedName>
</protein>
<dbReference type="VEuPathDB" id="GiardiaDB:SS50377_20609"/>
<evidence type="ECO:0000313" key="2">
    <source>
        <dbReference type="EMBL" id="EST45879.1"/>
    </source>
</evidence>
<reference evidence="3" key="2">
    <citation type="submission" date="2020-12" db="EMBL/GenBank/DDBJ databases">
        <title>New Spironucleus salmonicida genome in near-complete chromosomes.</title>
        <authorList>
            <person name="Xu F."/>
            <person name="Kurt Z."/>
            <person name="Jimenez-Gonzalez A."/>
            <person name="Astvaldsson A."/>
            <person name="Andersson J.O."/>
            <person name="Svard S.G."/>
        </authorList>
    </citation>
    <scope>NUCLEOTIDE SEQUENCE</scope>
    <source>
        <strain evidence="3">ATCC 50377</strain>
    </source>
</reference>
<gene>
    <name evidence="2" type="ORF">SS50377_14167</name>
    <name evidence="3" type="ORF">SS50377_20609</name>
</gene>
<sequence>MNYTPIPQCVLIGDSLTQYGDNRNGFVQLLRERFQGRLQFVNLGISGLNSAQILEFAQSAEFAAALPKNVNFCVICAGANDAATGGIQALPLAQFLRNCQEIADIMSKICTDITFVAPPPVEGREGRDAARTASYALASRQLTGVKWVDLRENWTENAMLADGIHLNDCGNALMARVLSSVIGEVEFWRRHWSEWE</sequence>
<dbReference type="SUPFAM" id="SSF52266">
    <property type="entry name" value="SGNH hydrolase"/>
    <property type="match status" value="1"/>
</dbReference>